<keyword evidence="2" id="KW-1185">Reference proteome</keyword>
<gene>
    <name evidence="1" type="ORF">GCM10017559_49350</name>
</gene>
<comment type="caution">
    <text evidence="1">The sequence shown here is derived from an EMBL/GenBank/DDBJ whole genome shotgun (WGS) entry which is preliminary data.</text>
</comment>
<organism evidence="1 2">
    <name type="scientific">Streptosporangium longisporum</name>
    <dbReference type="NCBI Taxonomy" id="46187"/>
    <lineage>
        <taxon>Bacteria</taxon>
        <taxon>Bacillati</taxon>
        <taxon>Actinomycetota</taxon>
        <taxon>Actinomycetes</taxon>
        <taxon>Streptosporangiales</taxon>
        <taxon>Streptosporangiaceae</taxon>
        <taxon>Streptosporangium</taxon>
    </lineage>
</organism>
<name>A0ABN3Y5T0_9ACTN</name>
<dbReference type="EMBL" id="BAAAWD010000014">
    <property type="protein sequence ID" value="GAA3019292.1"/>
    <property type="molecule type" value="Genomic_DNA"/>
</dbReference>
<reference evidence="2" key="1">
    <citation type="journal article" date="2019" name="Int. J. Syst. Evol. Microbiol.">
        <title>The Global Catalogue of Microorganisms (GCM) 10K type strain sequencing project: providing services to taxonomists for standard genome sequencing and annotation.</title>
        <authorList>
            <consortium name="The Broad Institute Genomics Platform"/>
            <consortium name="The Broad Institute Genome Sequencing Center for Infectious Disease"/>
            <person name="Wu L."/>
            <person name="Ma J."/>
        </authorList>
    </citation>
    <scope>NUCLEOTIDE SEQUENCE [LARGE SCALE GENOMIC DNA]</scope>
    <source>
        <strain evidence="2">JCM 3106</strain>
    </source>
</reference>
<proteinExistence type="predicted"/>
<sequence length="86" mass="9214">MPFLGELADRLADDALSYTVLGGQVLTRGQAGSRGKFAGDDLPPDEGDELKVPGLIHSTRLTSGYPACKLVIRLASRIAGSLFPWW</sequence>
<dbReference type="Proteomes" id="UP001499930">
    <property type="component" value="Unassembled WGS sequence"/>
</dbReference>
<evidence type="ECO:0000313" key="2">
    <source>
        <dbReference type="Proteomes" id="UP001499930"/>
    </source>
</evidence>
<accession>A0ABN3Y5T0</accession>
<evidence type="ECO:0000313" key="1">
    <source>
        <dbReference type="EMBL" id="GAA3019292.1"/>
    </source>
</evidence>
<protein>
    <submittedName>
        <fullName evidence="1">Uncharacterized protein</fullName>
    </submittedName>
</protein>